<evidence type="ECO:0000313" key="2">
    <source>
        <dbReference type="Proteomes" id="UP001281761"/>
    </source>
</evidence>
<accession>A0ABQ9XKW1</accession>
<protein>
    <submittedName>
        <fullName evidence="1">Uncharacterized protein</fullName>
    </submittedName>
</protein>
<proteinExistence type="predicted"/>
<dbReference type="EMBL" id="JARBJD010000109">
    <property type="protein sequence ID" value="KAK2952022.1"/>
    <property type="molecule type" value="Genomic_DNA"/>
</dbReference>
<name>A0ABQ9XKW1_9EUKA</name>
<sequence>MSPLPQISKFGQSGTLGQRLLREYRQEDNHFHPLRSWRSTDTLKPTRLKVWWKVTHIWTDYLSDLFESSSHTGTALLPLKSFTNLANAAVGSGSFSIVNFSSISLETQQNHH</sequence>
<dbReference type="Proteomes" id="UP001281761">
    <property type="component" value="Unassembled WGS sequence"/>
</dbReference>
<gene>
    <name evidence="1" type="ORF">BLNAU_13004</name>
</gene>
<keyword evidence="2" id="KW-1185">Reference proteome</keyword>
<reference evidence="1 2" key="1">
    <citation type="journal article" date="2022" name="bioRxiv">
        <title>Genomics of Preaxostyla Flagellates Illuminates Evolutionary Transitions and the Path Towards Mitochondrial Loss.</title>
        <authorList>
            <person name="Novak L.V.F."/>
            <person name="Treitli S.C."/>
            <person name="Pyrih J."/>
            <person name="Halakuc P."/>
            <person name="Pipaliya S.V."/>
            <person name="Vacek V."/>
            <person name="Brzon O."/>
            <person name="Soukal P."/>
            <person name="Eme L."/>
            <person name="Dacks J.B."/>
            <person name="Karnkowska A."/>
            <person name="Elias M."/>
            <person name="Hampl V."/>
        </authorList>
    </citation>
    <scope>NUCLEOTIDE SEQUENCE [LARGE SCALE GENOMIC DNA]</scope>
    <source>
        <strain evidence="1">NAU3</strain>
        <tissue evidence="1">Gut</tissue>
    </source>
</reference>
<comment type="caution">
    <text evidence="1">The sequence shown here is derived from an EMBL/GenBank/DDBJ whole genome shotgun (WGS) entry which is preliminary data.</text>
</comment>
<evidence type="ECO:0000313" key="1">
    <source>
        <dbReference type="EMBL" id="KAK2952022.1"/>
    </source>
</evidence>
<organism evidence="1 2">
    <name type="scientific">Blattamonas nauphoetae</name>
    <dbReference type="NCBI Taxonomy" id="2049346"/>
    <lineage>
        <taxon>Eukaryota</taxon>
        <taxon>Metamonada</taxon>
        <taxon>Preaxostyla</taxon>
        <taxon>Oxymonadida</taxon>
        <taxon>Blattamonas</taxon>
    </lineage>
</organism>